<dbReference type="NCBIfam" id="TIGR01609">
    <property type="entry name" value="PF_unchar_267"/>
    <property type="match status" value="1"/>
</dbReference>
<gene>
    <name evidence="2" type="ORF">AK88_00304</name>
</gene>
<reference evidence="2 3" key="1">
    <citation type="submission" date="2014-03" db="EMBL/GenBank/DDBJ databases">
        <title>The Genome Sequence of Plasmodium fragile nilgiri.</title>
        <authorList>
            <consortium name="The Broad Institute Genomics Platform"/>
            <consortium name="The Broad Institute Genome Sequencing Center for Infectious Disease"/>
            <person name="Neafsey D."/>
            <person name="Duraisingh M."/>
            <person name="Young S.K."/>
            <person name="Zeng Q."/>
            <person name="Gargeya S."/>
            <person name="Abouelleil A."/>
            <person name="Alvarado L."/>
            <person name="Chapman S.B."/>
            <person name="Gainer-Dewar J."/>
            <person name="Goldberg J."/>
            <person name="Griggs A."/>
            <person name="Gujja S."/>
            <person name="Hansen M."/>
            <person name="Howarth C."/>
            <person name="Imamovic A."/>
            <person name="Larimer J."/>
            <person name="Pearson M."/>
            <person name="Poon T.W."/>
            <person name="Priest M."/>
            <person name="Roberts A."/>
            <person name="Saif S."/>
            <person name="Shea T."/>
            <person name="Sykes S."/>
            <person name="Wortman J."/>
            <person name="Nusbaum C."/>
            <person name="Birren B."/>
        </authorList>
    </citation>
    <scope>NUCLEOTIDE SEQUENCE [LARGE SCALE GENOMIC DNA]</scope>
    <source>
        <strain evidence="3">nilgiri</strain>
    </source>
</reference>
<dbReference type="InterPro" id="IPR006496">
    <property type="entry name" value="CHP01606_Plasmodium_spp"/>
</dbReference>
<keyword evidence="3" id="KW-1185">Reference proteome</keyword>
<dbReference type="RefSeq" id="XP_012333378.1">
    <property type="nucleotide sequence ID" value="XM_012477955.1"/>
</dbReference>
<evidence type="ECO:0000256" key="1">
    <source>
        <dbReference type="SAM" id="Phobius"/>
    </source>
</evidence>
<accession>A0A0D9QSV4</accession>
<keyword evidence="1" id="KW-0812">Transmembrane</keyword>
<keyword evidence="1" id="KW-0472">Membrane</keyword>
<evidence type="ECO:0000313" key="2">
    <source>
        <dbReference type="EMBL" id="KJP90135.1"/>
    </source>
</evidence>
<dbReference type="Proteomes" id="UP000054561">
    <property type="component" value="Unassembled WGS sequence"/>
</dbReference>
<dbReference type="Pfam" id="PF09688">
    <property type="entry name" value="Wx5_PLAF3D7"/>
    <property type="match status" value="1"/>
</dbReference>
<dbReference type="AlphaFoldDB" id="A0A0D9QSV4"/>
<dbReference type="GeneID" id="24265618"/>
<sequence>MQKTKNHSTGKSSVATITSKCTKAKVNMKTLVLNVIFVLLLVWKYNYSFGATTPMNSQMDTPNMSQDLPQHGFARIMTETHVDQPYKEDFAIGTKTKKKSLYNTVSNDTIEYSDELRGLCTKISSIWKESVEDMENEYNEKTQQVEKSWRENIWNNKWAKYLEHVHNTIQAKLNDLSNTPHDTEVDIAFMLSYVYNVFLMFIEEVIEDAKCLGKM</sequence>
<organism evidence="2 3">
    <name type="scientific">Plasmodium fragile</name>
    <dbReference type="NCBI Taxonomy" id="5857"/>
    <lineage>
        <taxon>Eukaryota</taxon>
        <taxon>Sar</taxon>
        <taxon>Alveolata</taxon>
        <taxon>Apicomplexa</taxon>
        <taxon>Aconoidasida</taxon>
        <taxon>Haemosporida</taxon>
        <taxon>Plasmodiidae</taxon>
        <taxon>Plasmodium</taxon>
        <taxon>Plasmodium (Plasmodium)</taxon>
    </lineage>
</organism>
<evidence type="ECO:0000313" key="3">
    <source>
        <dbReference type="Proteomes" id="UP000054561"/>
    </source>
</evidence>
<dbReference type="OrthoDB" id="381474at2759"/>
<feature type="transmembrane region" description="Helical" evidence="1">
    <location>
        <begin position="30"/>
        <end position="47"/>
    </location>
</feature>
<evidence type="ECO:0008006" key="4">
    <source>
        <dbReference type="Google" id="ProtNLM"/>
    </source>
</evidence>
<proteinExistence type="predicted"/>
<dbReference type="OMA" id="KWAKYLE"/>
<protein>
    <recommendedName>
        <fullName evidence="4">Plasmodium RESA N-terminal domain-containing protein</fullName>
    </recommendedName>
</protein>
<dbReference type="EMBL" id="KQ001646">
    <property type="protein sequence ID" value="KJP90135.1"/>
    <property type="molecule type" value="Genomic_DNA"/>
</dbReference>
<dbReference type="VEuPathDB" id="PlasmoDB:AK88_00304"/>
<name>A0A0D9QSV4_PLAFR</name>
<keyword evidence="1" id="KW-1133">Transmembrane helix</keyword>